<protein>
    <recommendedName>
        <fullName evidence="4">SHSP domain-containing protein</fullName>
    </recommendedName>
</protein>
<organism evidence="2 3">
    <name type="scientific">Ilex paraguariensis</name>
    <name type="common">yerba mate</name>
    <dbReference type="NCBI Taxonomy" id="185542"/>
    <lineage>
        <taxon>Eukaryota</taxon>
        <taxon>Viridiplantae</taxon>
        <taxon>Streptophyta</taxon>
        <taxon>Embryophyta</taxon>
        <taxon>Tracheophyta</taxon>
        <taxon>Spermatophyta</taxon>
        <taxon>Magnoliopsida</taxon>
        <taxon>eudicotyledons</taxon>
        <taxon>Gunneridae</taxon>
        <taxon>Pentapetalae</taxon>
        <taxon>asterids</taxon>
        <taxon>campanulids</taxon>
        <taxon>Aquifoliales</taxon>
        <taxon>Aquifoliaceae</taxon>
        <taxon>Ilex</taxon>
    </lineage>
</organism>
<comment type="caution">
    <text evidence="2">The sequence shown here is derived from an EMBL/GenBank/DDBJ whole genome shotgun (WGS) entry which is preliminary data.</text>
</comment>
<proteinExistence type="predicted"/>
<dbReference type="AlphaFoldDB" id="A0ABC8SU49"/>
<dbReference type="EMBL" id="CAUOFW020003558">
    <property type="protein sequence ID" value="CAK9160696.1"/>
    <property type="molecule type" value="Genomic_DNA"/>
</dbReference>
<dbReference type="CDD" id="cd06464">
    <property type="entry name" value="ACD_sHsps-like"/>
    <property type="match status" value="1"/>
</dbReference>
<gene>
    <name evidence="2" type="ORF">ILEXP_LOCUS29469</name>
</gene>
<dbReference type="PANTHER" id="PTHR33879:SF11">
    <property type="entry name" value="SHSP DOMAIN-CONTAINING PROTEIN"/>
    <property type="match status" value="1"/>
</dbReference>
<keyword evidence="1" id="KW-0812">Transmembrane</keyword>
<evidence type="ECO:0000256" key="1">
    <source>
        <dbReference type="SAM" id="Phobius"/>
    </source>
</evidence>
<keyword evidence="1" id="KW-1133">Transmembrane helix</keyword>
<dbReference type="PANTHER" id="PTHR33879">
    <property type="entry name" value="17.6 KDA CLASS II HEAT SHOCK PROTEIN-RELATED"/>
    <property type="match status" value="1"/>
</dbReference>
<reference evidence="2 3" key="1">
    <citation type="submission" date="2024-02" db="EMBL/GenBank/DDBJ databases">
        <authorList>
            <person name="Vignale AGUSTIN F."/>
            <person name="Sosa J E."/>
            <person name="Modenutti C."/>
        </authorList>
    </citation>
    <scope>NUCLEOTIDE SEQUENCE [LARGE SCALE GENOMIC DNA]</scope>
</reference>
<keyword evidence="3" id="KW-1185">Reference proteome</keyword>
<feature type="transmembrane region" description="Helical" evidence="1">
    <location>
        <begin position="12"/>
        <end position="34"/>
    </location>
</feature>
<evidence type="ECO:0008006" key="4">
    <source>
        <dbReference type="Google" id="ProtNLM"/>
    </source>
</evidence>
<dbReference type="Proteomes" id="UP001642360">
    <property type="component" value="Unassembled WGS sequence"/>
</dbReference>
<accession>A0ABC8SU49</accession>
<evidence type="ECO:0000313" key="3">
    <source>
        <dbReference type="Proteomes" id="UP001642360"/>
    </source>
</evidence>
<keyword evidence="1" id="KW-0472">Membrane</keyword>
<name>A0ABC8SU49_9AQUA</name>
<sequence length="211" mass="23539">MIRSVPYCRPNLIKILILLTPIIFGFFATTALQIETMKVHPVSMKRNITVRDDFDSWSQTLTLMEGSAQKKLKRLPHVFNKVLELPFRSDADVTVEETSEFFRFVAEIDDEDAVGVGDEVRAHAVEIHPGVTKIVVRSGGVGDGVIEELLDNLKVDTWRFRLPARTRTELAQAVFVDGELIVTVPKGGEEEGGSEGWAALSRLLVVQQSCF</sequence>
<evidence type="ECO:0000313" key="2">
    <source>
        <dbReference type="EMBL" id="CAK9160696.1"/>
    </source>
</evidence>